<dbReference type="GO" id="GO:0004077">
    <property type="term" value="F:biotin--[biotin carboxyl-carrier protein] ligase activity"/>
    <property type="evidence" value="ECO:0007669"/>
    <property type="project" value="TreeGrafter"/>
</dbReference>
<evidence type="ECO:0000313" key="2">
    <source>
        <dbReference type="EMBL" id="CAL5134471.1"/>
    </source>
</evidence>
<dbReference type="InterPro" id="IPR029062">
    <property type="entry name" value="Class_I_gatase-like"/>
</dbReference>
<dbReference type="PANTHER" id="PTHR12835">
    <property type="entry name" value="BIOTIN PROTEIN LIGASE"/>
    <property type="match status" value="1"/>
</dbReference>
<proteinExistence type="predicted"/>
<dbReference type="PIRSF" id="PIRSF016642">
    <property type="entry name" value="UCP016642"/>
    <property type="match status" value="1"/>
</dbReference>
<dbReference type="Proteomes" id="UP001497525">
    <property type="component" value="Unassembled WGS sequence"/>
</dbReference>
<dbReference type="InterPro" id="IPR019197">
    <property type="entry name" value="Biotin-prot_ligase_N"/>
</dbReference>
<dbReference type="GO" id="GO:0005737">
    <property type="term" value="C:cytoplasm"/>
    <property type="evidence" value="ECO:0007669"/>
    <property type="project" value="TreeGrafter"/>
</dbReference>
<evidence type="ECO:0000259" key="1">
    <source>
        <dbReference type="Pfam" id="PF09825"/>
    </source>
</evidence>
<accession>A0AAV2TEN5</accession>
<organism evidence="2 3">
    <name type="scientific">Calicophoron daubneyi</name>
    <name type="common">Rumen fluke</name>
    <name type="synonym">Paramphistomum daubneyi</name>
    <dbReference type="NCBI Taxonomy" id="300641"/>
    <lineage>
        <taxon>Eukaryota</taxon>
        <taxon>Metazoa</taxon>
        <taxon>Spiralia</taxon>
        <taxon>Lophotrochozoa</taxon>
        <taxon>Platyhelminthes</taxon>
        <taxon>Trematoda</taxon>
        <taxon>Digenea</taxon>
        <taxon>Plagiorchiida</taxon>
        <taxon>Pronocephalata</taxon>
        <taxon>Paramphistomoidea</taxon>
        <taxon>Paramphistomidae</taxon>
        <taxon>Calicophoron</taxon>
    </lineage>
</organism>
<protein>
    <recommendedName>
        <fullName evidence="1">Biotin-protein ligase N-terminal domain-containing protein</fullName>
    </recommendedName>
</protein>
<dbReference type="AlphaFoldDB" id="A0AAV2TEN5"/>
<dbReference type="Gene3D" id="3.40.50.880">
    <property type="match status" value="1"/>
</dbReference>
<comment type="caution">
    <text evidence="2">The sequence shown here is derived from an EMBL/GenBank/DDBJ whole genome shotgun (WGS) entry which is preliminary data.</text>
</comment>
<dbReference type="InterPro" id="IPR015834">
    <property type="entry name" value="UCP016642"/>
</dbReference>
<dbReference type="PANTHER" id="PTHR12835:SF5">
    <property type="entry name" value="BIOTIN--PROTEIN LIGASE"/>
    <property type="match status" value="1"/>
</dbReference>
<name>A0AAV2TEN5_CALDB</name>
<sequence length="261" mass="28580">MGKNLIHVYSDVGTRDISLVHLLNALKTFTPKFQVKEINGASICSPGALHSTALLCFGGGYDRGYLQSLGESGCAVIREYIENGGKYLGLCAGAYFASDHCEFDKDGQLEVCGPRLIKLFEGDAVGSYRPGFKYNSEEGSWAISITCAVPSLKPKTMKTYLNGGCFFRTSKWTRSKALYCYEGTNDAAIIASRMGKGWGILSGVHFEYDLNLLLSQSPTQRTKEVVGQLQADEENRLQLFQTLVSALLTSDADYIDQLSSE</sequence>
<gene>
    <name evidence="2" type="ORF">CDAUBV1_LOCUS7848</name>
</gene>
<feature type="domain" description="Biotin-protein ligase N-terminal" evidence="1">
    <location>
        <begin position="6"/>
        <end position="247"/>
    </location>
</feature>
<dbReference type="EMBL" id="CAXLJL010000201">
    <property type="protein sequence ID" value="CAL5134471.1"/>
    <property type="molecule type" value="Genomic_DNA"/>
</dbReference>
<dbReference type="SUPFAM" id="SSF52317">
    <property type="entry name" value="Class I glutamine amidotransferase-like"/>
    <property type="match status" value="1"/>
</dbReference>
<dbReference type="Pfam" id="PF09825">
    <property type="entry name" value="BPL_N"/>
    <property type="match status" value="1"/>
</dbReference>
<evidence type="ECO:0000313" key="3">
    <source>
        <dbReference type="Proteomes" id="UP001497525"/>
    </source>
</evidence>
<reference evidence="2" key="1">
    <citation type="submission" date="2024-06" db="EMBL/GenBank/DDBJ databases">
        <authorList>
            <person name="Liu X."/>
            <person name="Lenzi L."/>
            <person name="Haldenby T S."/>
            <person name="Uol C."/>
        </authorList>
    </citation>
    <scope>NUCLEOTIDE SEQUENCE</scope>
</reference>